<organism evidence="12 13">
    <name type="scientific">Anaeramoeba ignava</name>
    <name type="common">Anaerobic marine amoeba</name>
    <dbReference type="NCBI Taxonomy" id="1746090"/>
    <lineage>
        <taxon>Eukaryota</taxon>
        <taxon>Metamonada</taxon>
        <taxon>Anaeramoebidae</taxon>
        <taxon>Anaeramoeba</taxon>
    </lineage>
</organism>
<accession>A0A9Q0R8K6</accession>
<dbReference type="InterPro" id="IPR042236">
    <property type="entry name" value="PI3K_accessory_sf"/>
</dbReference>
<dbReference type="Pfam" id="PF00454">
    <property type="entry name" value="PI3_PI4_kinase"/>
    <property type="match status" value="1"/>
</dbReference>
<dbReference type="GO" id="GO:0006897">
    <property type="term" value="P:endocytosis"/>
    <property type="evidence" value="ECO:0007669"/>
    <property type="project" value="TreeGrafter"/>
</dbReference>
<dbReference type="InterPro" id="IPR000403">
    <property type="entry name" value="PI3/4_kinase_cat_dom"/>
</dbReference>
<dbReference type="PROSITE" id="PS50290">
    <property type="entry name" value="PI3_4_KINASE_3"/>
    <property type="match status" value="1"/>
</dbReference>
<sequence>MIKFPFFTKKKKKEEQKNNTKQQKKHHKTQKKTKFIIEKRFLLSCDLNLLFTLIIKRIDGFENFLRKIFIPYNSKFPINFRSTKNSLNPIQESTNYYISVKMISKGKEICDEQKTRFQIYSEIGEWNELIQFPISIQNCPLDSIIVFSIYHIFPKRPKILLTQANIPMFDYNLKLKSGNYILPFQHQINSHKYLDTESLIETNPKNSNSLIYISNLKNQHFANSQFFSDEKPIFELNKLTKNKIKEIKSKLEDSNVFLNVEFQNFYLNNEKIEVYYSPTSDIKMKEKEQNYHFEPTTNTEKINENNNEDNNELIEDSSFFCVYDPENSKENPVELKNRKIIGILDRNFIKGSVNVTLKPNIKQSQQIAEIISASPLYILTDKDKNLLFTFRHSLIQNKKALTKFLKCVDFTDPEEEEYISKFIENWKEVDVEDCIELLTSRFKSEIVRKFSIKHLSKIKNSELLNYMLQLVSAIRHEKNPLESDLKRFLINKAINNSKIANYLYWYLNVETEDSVFGRTFKKILDQFEQEMHENRPDIYSILMKQKTFIRDLVEINNSLKSMNIKREQKIIRLKEFLSQKGKYSDLSSFEELVLPLDPSYKIIGIDNKKVKIFRSSMQPLGLELKISTEKEKEKEKEKDLIQKIYYGILFKSGDDLRQDQFVMQIINLMDKLLKKQNLDLELTPYKILAISSSVGMIEKVPNVCPLSEIIKNGKIIDWLKKNEKNLIPNSKNRIKEEVIEKYTKSCAGYCVITYILGIGDRHLDNILLTSDGHLLHIDFGFILGRDPMPFPPPFKLTSEMIEPMGGKKGEHFNNFKNYCTTAYNILRKSTNLFLNLFSMMIGANIPDLSRNDDCLLKIQERMGSNLSEQESKYFFLKLIEKSLSSFGSKLTDTKREYFSFLRD</sequence>
<keyword evidence="13" id="KW-1185">Reference proteome</keyword>
<dbReference type="InterPro" id="IPR057756">
    <property type="entry name" value="PI3-kinase_type3/VPS34_cat"/>
</dbReference>
<evidence type="ECO:0000256" key="7">
    <source>
        <dbReference type="PROSITE-ProRule" id="PRU00880"/>
    </source>
</evidence>
<evidence type="ECO:0000313" key="13">
    <source>
        <dbReference type="Proteomes" id="UP001149090"/>
    </source>
</evidence>
<dbReference type="SUPFAM" id="SSF56112">
    <property type="entry name" value="Protein kinase-like (PK-like)"/>
    <property type="match status" value="1"/>
</dbReference>
<dbReference type="InterPro" id="IPR018936">
    <property type="entry name" value="PI3/4_kinase_CS"/>
</dbReference>
<dbReference type="AlphaFoldDB" id="A0A9Q0R8K6"/>
<evidence type="ECO:0000256" key="3">
    <source>
        <dbReference type="ARBA" id="ARBA00022741"/>
    </source>
</evidence>
<dbReference type="GO" id="GO:0005777">
    <property type="term" value="C:peroxisome"/>
    <property type="evidence" value="ECO:0007669"/>
    <property type="project" value="TreeGrafter"/>
</dbReference>
<dbReference type="InterPro" id="IPR011009">
    <property type="entry name" value="Kinase-like_dom_sf"/>
</dbReference>
<evidence type="ECO:0000256" key="8">
    <source>
        <dbReference type="SAM" id="MobiDB-lite"/>
    </source>
</evidence>
<comment type="caution">
    <text evidence="12">The sequence shown here is derived from an EMBL/GenBank/DDBJ whole genome shotgun (WGS) entry which is preliminary data.</text>
</comment>
<dbReference type="GO" id="GO:0048015">
    <property type="term" value="P:phosphatidylinositol-mediated signaling"/>
    <property type="evidence" value="ECO:0007669"/>
    <property type="project" value="TreeGrafter"/>
</dbReference>
<dbReference type="SUPFAM" id="SSF49562">
    <property type="entry name" value="C2 domain (Calcium/lipid-binding domain, CaLB)"/>
    <property type="match status" value="1"/>
</dbReference>
<dbReference type="SMART" id="SM00145">
    <property type="entry name" value="PI3Ka"/>
    <property type="match status" value="1"/>
</dbReference>
<dbReference type="GO" id="GO:0034271">
    <property type="term" value="C:phosphatidylinositol 3-kinase complex, class III, type I"/>
    <property type="evidence" value="ECO:0007669"/>
    <property type="project" value="TreeGrafter"/>
</dbReference>
<dbReference type="Gene3D" id="2.60.40.150">
    <property type="entry name" value="C2 domain"/>
    <property type="match status" value="1"/>
</dbReference>
<keyword evidence="4 6" id="KW-0418">Kinase</keyword>
<protein>
    <recommendedName>
        <fullName evidence="1">phosphatidylinositol 3-kinase</fullName>
        <ecNumber evidence="1">2.7.1.137</ecNumber>
    </recommendedName>
</protein>
<dbReference type="PANTHER" id="PTHR10048:SF7">
    <property type="entry name" value="PHOSPHATIDYLINOSITOL 3-KINASE CATALYTIC SUBUNIT TYPE 3"/>
    <property type="match status" value="1"/>
</dbReference>
<dbReference type="InterPro" id="IPR036940">
    <property type="entry name" value="PI3/4_kinase_cat_sf"/>
</dbReference>
<evidence type="ECO:0000259" key="10">
    <source>
        <dbReference type="PROSITE" id="PS51545"/>
    </source>
</evidence>
<dbReference type="GO" id="GO:0034272">
    <property type="term" value="C:phosphatidylinositol 3-kinase complex, class III, type II"/>
    <property type="evidence" value="ECO:0007669"/>
    <property type="project" value="TreeGrafter"/>
</dbReference>
<dbReference type="PROSITE" id="PS51545">
    <property type="entry name" value="PIK_HELICAL"/>
    <property type="match status" value="1"/>
</dbReference>
<keyword evidence="3 6" id="KW-0547">Nucleotide-binding</keyword>
<keyword evidence="5 6" id="KW-0067">ATP-binding</keyword>
<name>A0A9Q0R8K6_ANAIG</name>
<keyword evidence="2 6" id="KW-0808">Transferase</keyword>
<dbReference type="SUPFAM" id="SSF48371">
    <property type="entry name" value="ARM repeat"/>
    <property type="match status" value="1"/>
</dbReference>
<dbReference type="Proteomes" id="UP001149090">
    <property type="component" value="Unassembled WGS sequence"/>
</dbReference>
<dbReference type="Gene3D" id="1.25.40.70">
    <property type="entry name" value="Phosphatidylinositol 3-kinase, accessory domain (PIK)"/>
    <property type="match status" value="1"/>
</dbReference>
<evidence type="ECO:0000256" key="2">
    <source>
        <dbReference type="ARBA" id="ARBA00022679"/>
    </source>
</evidence>
<dbReference type="PANTHER" id="PTHR10048">
    <property type="entry name" value="PHOSPHATIDYLINOSITOL KINASE"/>
    <property type="match status" value="1"/>
</dbReference>
<dbReference type="OrthoDB" id="67688at2759"/>
<feature type="domain" description="PIK helical" evidence="10">
    <location>
        <begin position="353"/>
        <end position="530"/>
    </location>
</feature>
<dbReference type="PROSITE" id="PS51547">
    <property type="entry name" value="C2_PI3K"/>
    <property type="match status" value="1"/>
</dbReference>
<dbReference type="GO" id="GO:0005524">
    <property type="term" value="F:ATP binding"/>
    <property type="evidence" value="ECO:0007669"/>
    <property type="project" value="UniProtKB-UniRule"/>
</dbReference>
<dbReference type="FunFam" id="3.30.1010.10:FF:000002">
    <property type="entry name" value="Phosphatidylinositol 3-kinase catalytic subunit type 3"/>
    <property type="match status" value="1"/>
</dbReference>
<dbReference type="GO" id="GO:0005768">
    <property type="term" value="C:endosome"/>
    <property type="evidence" value="ECO:0007669"/>
    <property type="project" value="TreeGrafter"/>
</dbReference>
<dbReference type="GO" id="GO:0000045">
    <property type="term" value="P:autophagosome assembly"/>
    <property type="evidence" value="ECO:0007669"/>
    <property type="project" value="TreeGrafter"/>
</dbReference>
<dbReference type="EC" id="2.7.1.137" evidence="1"/>
<evidence type="ECO:0000256" key="6">
    <source>
        <dbReference type="PIRNR" id="PIRNR000587"/>
    </source>
</evidence>
<dbReference type="InterPro" id="IPR008290">
    <property type="entry name" value="PI3K_Vps34"/>
</dbReference>
<dbReference type="PROSITE" id="PS00915">
    <property type="entry name" value="PI3_4_KINASE_1"/>
    <property type="match status" value="1"/>
</dbReference>
<evidence type="ECO:0000259" key="9">
    <source>
        <dbReference type="PROSITE" id="PS50290"/>
    </source>
</evidence>
<dbReference type="Gene3D" id="3.30.1010.10">
    <property type="entry name" value="Phosphatidylinositol 3-kinase Catalytic Subunit, Chain A, domain 4"/>
    <property type="match status" value="1"/>
</dbReference>
<feature type="compositionally biased region" description="Basic residues" evidence="8">
    <location>
        <begin position="22"/>
        <end position="31"/>
    </location>
</feature>
<feature type="region of interest" description="Disordered" evidence="8">
    <location>
        <begin position="10"/>
        <end position="31"/>
    </location>
</feature>
<feature type="domain" description="C2 PI3K-type" evidence="11">
    <location>
        <begin position="72"/>
        <end position="219"/>
    </location>
</feature>
<dbReference type="Gene3D" id="1.10.1070.11">
    <property type="entry name" value="Phosphatidylinositol 3-/4-kinase, catalytic domain"/>
    <property type="match status" value="1"/>
</dbReference>
<evidence type="ECO:0000256" key="4">
    <source>
        <dbReference type="ARBA" id="ARBA00022777"/>
    </source>
</evidence>
<dbReference type="InterPro" id="IPR016024">
    <property type="entry name" value="ARM-type_fold"/>
</dbReference>
<comment type="similarity">
    <text evidence="6 7">Belongs to the PI3/PI4-kinase family.</text>
</comment>
<evidence type="ECO:0000259" key="11">
    <source>
        <dbReference type="PROSITE" id="PS51547"/>
    </source>
</evidence>
<proteinExistence type="inferred from homology"/>
<dbReference type="Pfam" id="PF00613">
    <property type="entry name" value="PI3Ka"/>
    <property type="match status" value="1"/>
</dbReference>
<evidence type="ECO:0000256" key="1">
    <source>
        <dbReference type="ARBA" id="ARBA00012073"/>
    </source>
</evidence>
<dbReference type="GO" id="GO:0000407">
    <property type="term" value="C:phagophore assembly site"/>
    <property type="evidence" value="ECO:0007669"/>
    <property type="project" value="TreeGrafter"/>
</dbReference>
<dbReference type="SMART" id="SM00146">
    <property type="entry name" value="PI3Kc"/>
    <property type="match status" value="1"/>
</dbReference>
<dbReference type="Pfam" id="PF00792">
    <property type="entry name" value="PI3K_C2"/>
    <property type="match status" value="1"/>
</dbReference>
<dbReference type="InterPro" id="IPR035892">
    <property type="entry name" value="C2_domain_sf"/>
</dbReference>
<dbReference type="CDD" id="cd00896">
    <property type="entry name" value="PI3Kc_III"/>
    <property type="match status" value="1"/>
</dbReference>
<feature type="domain" description="PI3K/PI4K catalytic" evidence="9">
    <location>
        <begin position="606"/>
        <end position="887"/>
    </location>
</feature>
<evidence type="ECO:0000256" key="5">
    <source>
        <dbReference type="ARBA" id="ARBA00022840"/>
    </source>
</evidence>
<dbReference type="InterPro" id="IPR015433">
    <property type="entry name" value="PI3/4_kinase"/>
</dbReference>
<dbReference type="PROSITE" id="PS00916">
    <property type="entry name" value="PI3_4_KINASE_2"/>
    <property type="match status" value="1"/>
</dbReference>
<gene>
    <name evidence="12" type="ORF">M0811_10767</name>
</gene>
<dbReference type="GO" id="GO:0016303">
    <property type="term" value="F:1-phosphatidylinositol-3-kinase activity"/>
    <property type="evidence" value="ECO:0007669"/>
    <property type="project" value="UniProtKB-EC"/>
</dbReference>
<dbReference type="InterPro" id="IPR001263">
    <property type="entry name" value="PI3K_accessory_dom"/>
</dbReference>
<evidence type="ECO:0000313" key="12">
    <source>
        <dbReference type="EMBL" id="KAJ5070498.1"/>
    </source>
</evidence>
<reference evidence="12" key="1">
    <citation type="submission" date="2022-10" db="EMBL/GenBank/DDBJ databases">
        <title>Novel sulphate-reducing endosymbionts in the free-living metamonad Anaeramoeba.</title>
        <authorList>
            <person name="Jerlstrom-Hultqvist J."/>
            <person name="Cepicka I."/>
            <person name="Gallot-Lavallee L."/>
            <person name="Salas-Leiva D."/>
            <person name="Curtis B.A."/>
            <person name="Zahonova K."/>
            <person name="Pipaliya S."/>
            <person name="Dacks J."/>
            <person name="Roger A.J."/>
        </authorList>
    </citation>
    <scope>NUCLEOTIDE SEQUENCE</scope>
    <source>
        <strain evidence="12">BMAN</strain>
    </source>
</reference>
<dbReference type="PIRSF" id="PIRSF000587">
    <property type="entry name" value="PI3K_Vps34"/>
    <property type="match status" value="1"/>
</dbReference>
<dbReference type="EMBL" id="JAPDFW010000094">
    <property type="protein sequence ID" value="KAJ5070498.1"/>
    <property type="molecule type" value="Genomic_DNA"/>
</dbReference>
<dbReference type="InterPro" id="IPR002420">
    <property type="entry name" value="PI3K-type_C2_dom"/>
</dbReference>